<proteinExistence type="predicted"/>
<dbReference type="InterPro" id="IPR036890">
    <property type="entry name" value="HATPase_C_sf"/>
</dbReference>
<gene>
    <name evidence="2" type="ORF">JD78_02148</name>
</gene>
<feature type="compositionally biased region" description="Pro residues" evidence="1">
    <location>
        <begin position="391"/>
        <end position="400"/>
    </location>
</feature>
<dbReference type="Pfam" id="PF13589">
    <property type="entry name" value="HATPase_c_3"/>
    <property type="match status" value="1"/>
</dbReference>
<keyword evidence="2" id="KW-0418">Kinase</keyword>
<keyword evidence="2" id="KW-0808">Transferase</keyword>
<dbReference type="Proteomes" id="UP000321490">
    <property type="component" value="Unassembled WGS sequence"/>
</dbReference>
<dbReference type="OrthoDB" id="3757919at2"/>
<accession>A0A562IST8</accession>
<sequence>MERAAGAATARRQRVEEVVPAAARTILSLRDIGYELPQAVADLVDNSVSHGASRVSIDLHFDGTDSWIRIADNGRGMDTATLTESLRYGSMRDYDSDDLGKFGFGLKTASTSQCRRVVVASRRALSRARIEVRALDLAQIERTNRWEILIVGPAERPGHLVEPLKETTGTVVLWEDLDRILDYKDPWGGWARRKLLDRAEAIAEHLGMVFHRFLAGEVSGHKVEIHVNGAAVDPWDPFCRNESGTTALPEHDFRVASDEGMGIVHVRPFVLPDKGEFSDASAWQRASGPLKWNRQQGLYIYRANRLIQWGGWSRIRTIDEHSKLARVALDFSPNLDSAFGINISKAIVKLPTDFRDDIEPVVNQVARIASQRYRKGNETRPTGRTGASPMTPRPAFPAHPAPAASGLTPPATATTTRYTDHVLSAPTPAGSTGSSIEPPIRRAIEAAAQAAGEQEALQRIVDSLRRTAPEVASDLGW</sequence>
<dbReference type="AlphaFoldDB" id="A0A562IST8"/>
<feature type="compositionally biased region" description="Low complexity" evidence="1">
    <location>
        <begin position="401"/>
        <end position="413"/>
    </location>
</feature>
<name>A0A562IST8_9ACTN</name>
<evidence type="ECO:0000313" key="2">
    <source>
        <dbReference type="EMBL" id="TWH73624.1"/>
    </source>
</evidence>
<dbReference type="EMBL" id="VLKF01000001">
    <property type="protein sequence ID" value="TWH73624.1"/>
    <property type="molecule type" value="Genomic_DNA"/>
</dbReference>
<keyword evidence="3" id="KW-1185">Reference proteome</keyword>
<protein>
    <submittedName>
        <fullName evidence="2">Histidine kinase/DNA gyrase B/HSP90-like ATPase</fullName>
    </submittedName>
</protein>
<feature type="region of interest" description="Disordered" evidence="1">
    <location>
        <begin position="374"/>
        <end position="413"/>
    </location>
</feature>
<comment type="caution">
    <text evidence="2">The sequence shown here is derived from an EMBL/GenBank/DDBJ whole genome shotgun (WGS) entry which is preliminary data.</text>
</comment>
<dbReference type="GO" id="GO:0016301">
    <property type="term" value="F:kinase activity"/>
    <property type="evidence" value="ECO:0007669"/>
    <property type="project" value="UniProtKB-KW"/>
</dbReference>
<dbReference type="SUPFAM" id="SSF55874">
    <property type="entry name" value="ATPase domain of HSP90 chaperone/DNA topoisomerase II/histidine kinase"/>
    <property type="match status" value="1"/>
</dbReference>
<dbReference type="Gene3D" id="3.30.565.10">
    <property type="entry name" value="Histidine kinase-like ATPase, C-terminal domain"/>
    <property type="match status" value="1"/>
</dbReference>
<reference evidence="2 3" key="1">
    <citation type="submission" date="2019-07" db="EMBL/GenBank/DDBJ databases">
        <title>R&amp;d 2014.</title>
        <authorList>
            <person name="Klenk H.-P."/>
        </authorList>
    </citation>
    <scope>NUCLEOTIDE SEQUENCE [LARGE SCALE GENOMIC DNA]</scope>
    <source>
        <strain evidence="2 3">DSM 45764</strain>
    </source>
</reference>
<organism evidence="2 3">
    <name type="scientific">Modestobacter roseus</name>
    <dbReference type="NCBI Taxonomy" id="1181884"/>
    <lineage>
        <taxon>Bacteria</taxon>
        <taxon>Bacillati</taxon>
        <taxon>Actinomycetota</taxon>
        <taxon>Actinomycetes</taxon>
        <taxon>Geodermatophilales</taxon>
        <taxon>Geodermatophilaceae</taxon>
        <taxon>Modestobacter</taxon>
    </lineage>
</organism>
<evidence type="ECO:0000313" key="3">
    <source>
        <dbReference type="Proteomes" id="UP000321490"/>
    </source>
</evidence>
<evidence type="ECO:0000256" key="1">
    <source>
        <dbReference type="SAM" id="MobiDB-lite"/>
    </source>
</evidence>